<evidence type="ECO:0000256" key="1">
    <source>
        <dbReference type="SAM" id="MobiDB-lite"/>
    </source>
</evidence>
<dbReference type="Gene3D" id="2.60.120.380">
    <property type="match status" value="1"/>
</dbReference>
<accession>A0A5D4H7Z4</accession>
<name>A0A5D4H7Z4_9HYPH</name>
<evidence type="ECO:0000313" key="2">
    <source>
        <dbReference type="EMBL" id="TYR37211.1"/>
    </source>
</evidence>
<protein>
    <submittedName>
        <fullName evidence="2">Uncharacterized protein</fullName>
    </submittedName>
</protein>
<dbReference type="AlphaFoldDB" id="A0A5D4H7Z4"/>
<sequence length="429" mass="41819">MTISTVGSSFDTVLAVYTGNSVSALTLVASNNDISGTVRESRVTFNATAGTLYRFAIAGVGNASGSIKINLRGGGGGSGGTPAPANDNLASASTISVLPAPGAVRAVTGSNAGATAESGEPNHAGVATARNSVWWRFRPSSSGPMTISTVESSFDTVLAVYTGSSMGSLNLIASNNDISASVRQSRITFNPTPGTLYVVAVAGVGNASGSIKLNMRGGGASSSGLSLAAASLANPAAAGSSNALTGTSSTLAGSLPTSQAATLPDAGQKPRMASASAGVPAGVVAAPFGDKAAAIAGNGAPALPGGEPVRLMSTVVTKSNDGVLRVPADGDGIAVLAVTNSGARATLTASLSLATQDGTATQLPVGLSICRTDAATGDCIGARGPTVTFTADTGELVTFAAFVSHKQTDVPLDAAPAGLIVNFTSNGET</sequence>
<reference evidence="2 3" key="1">
    <citation type="submission" date="2019-08" db="EMBL/GenBank/DDBJ databases">
        <authorList>
            <person name="Seo Y.L."/>
        </authorList>
    </citation>
    <scope>NUCLEOTIDE SEQUENCE [LARGE SCALE GENOMIC DNA]</scope>
    <source>
        <strain evidence="2 3">MaA-C15</strain>
    </source>
</reference>
<gene>
    <name evidence="2" type="ORF">FY036_00125</name>
</gene>
<proteinExistence type="predicted"/>
<evidence type="ECO:0000313" key="3">
    <source>
        <dbReference type="Proteomes" id="UP000323258"/>
    </source>
</evidence>
<reference evidence="2 3" key="2">
    <citation type="submission" date="2019-09" db="EMBL/GenBank/DDBJ databases">
        <title>Mesorhizobium sp. MaA-C15 isolated from Microcystis aeruginosa.</title>
        <authorList>
            <person name="Jeong S.E."/>
            <person name="Jin H.M."/>
            <person name="Jeon C.O."/>
        </authorList>
    </citation>
    <scope>NUCLEOTIDE SEQUENCE [LARGE SCALE GENOMIC DNA]</scope>
    <source>
        <strain evidence="2 3">MaA-C15</strain>
    </source>
</reference>
<keyword evidence="3" id="KW-1185">Reference proteome</keyword>
<dbReference type="Proteomes" id="UP000323258">
    <property type="component" value="Unassembled WGS sequence"/>
</dbReference>
<feature type="region of interest" description="Disordered" evidence="1">
    <location>
        <begin position="254"/>
        <end position="273"/>
    </location>
</feature>
<comment type="caution">
    <text evidence="2">The sequence shown here is derived from an EMBL/GenBank/DDBJ whole genome shotgun (WGS) entry which is preliminary data.</text>
</comment>
<dbReference type="EMBL" id="VSZS01000032">
    <property type="protein sequence ID" value="TYR37211.1"/>
    <property type="molecule type" value="Genomic_DNA"/>
</dbReference>
<feature type="non-terminal residue" evidence="2">
    <location>
        <position position="429"/>
    </location>
</feature>
<organism evidence="2 3">
    <name type="scientific">Neoaquamicrobium microcysteis</name>
    <dbReference type="NCBI Taxonomy" id="2682781"/>
    <lineage>
        <taxon>Bacteria</taxon>
        <taxon>Pseudomonadati</taxon>
        <taxon>Pseudomonadota</taxon>
        <taxon>Alphaproteobacteria</taxon>
        <taxon>Hyphomicrobiales</taxon>
        <taxon>Phyllobacteriaceae</taxon>
        <taxon>Neoaquamicrobium</taxon>
    </lineage>
</organism>